<dbReference type="OrthoDB" id="10255480at2759"/>
<dbReference type="GeneID" id="20212915"/>
<dbReference type="RefSeq" id="XP_009028703.1">
    <property type="nucleotide sequence ID" value="XM_009030455.1"/>
</dbReference>
<organism evidence="2 3">
    <name type="scientific">Helobdella robusta</name>
    <name type="common">Californian leech</name>
    <dbReference type="NCBI Taxonomy" id="6412"/>
    <lineage>
        <taxon>Eukaryota</taxon>
        <taxon>Metazoa</taxon>
        <taxon>Spiralia</taxon>
        <taxon>Lophotrochozoa</taxon>
        <taxon>Annelida</taxon>
        <taxon>Clitellata</taxon>
        <taxon>Hirudinea</taxon>
        <taxon>Rhynchobdellida</taxon>
        <taxon>Glossiphoniidae</taxon>
        <taxon>Helobdella</taxon>
    </lineage>
</organism>
<evidence type="ECO:0000313" key="3">
    <source>
        <dbReference type="Proteomes" id="UP000015101"/>
    </source>
</evidence>
<dbReference type="EMBL" id="AMQM01007501">
    <property type="status" value="NOT_ANNOTATED_CDS"/>
    <property type="molecule type" value="Genomic_DNA"/>
</dbReference>
<dbReference type="InParanoid" id="T1FVR9"/>
<sequence>MGKYLSYHKFKSIETLTLRQDVVAVCFSKYEIFIATEDDIILAYKLETESLLEGCSKRLTLVGGTQAIECDEMGIMLASMEYEKDKEGKNIVRVYSNLENISSSTFVVFAGYSRRLKHSDAGDINNKYKVLSIEIPLKSSASCLHLNSSTKNIYIGVDKFVLIYTPLFNEEHGEKLVDVLLLLQIEFSFSIKDLISCEEYFAVFTKDECQIVCLNINKKDIQHDPRHSRGSGKSHSKDLLVRKPHTIKTTFSSDGKFHLIPTQNSSDDELNRCRRSRTITRQMACNYKEFAFKNDLTSKNCDKNDSSEVTITETDCGGLLMFGKIDKSNSVCPRVDVIFESPLRKSFHKELSCMNNGMMTLVYHRLDFNSAYNFIKPLFMPFYSNNGENCLNSLKLSYTSCKRRKLVWVSLFISTSFQGSLFTISGGRAKHVSTFQHASLVSQIASDRNYLYASSVRTLEVYAWPHIDDVVPIRKNQFDDALLSTRSAKQTMLVGIEKFEWCGLLNSWTVMHNTETILYCLHFSTSSKLLVQTFQKESTVCLSRRLLQKVVRLTSLHLEDQVMLLLQAHSMLKFQSYFSDNQPANKCNICICDDSSTLNGFQNVDHEETYKNVLQHLRACAADARETSQDSSECCNENEHLLKEVSLVLSYLARRIREVATERCDTRTIINCRE</sequence>
<dbReference type="KEGG" id="hro:HELRODRAFT_194167"/>
<accession>T1FVR9</accession>
<reference evidence="3" key="1">
    <citation type="submission" date="2012-12" db="EMBL/GenBank/DDBJ databases">
        <authorList>
            <person name="Hellsten U."/>
            <person name="Grimwood J."/>
            <person name="Chapman J.A."/>
            <person name="Shapiro H."/>
            <person name="Aerts A."/>
            <person name="Otillar R.P."/>
            <person name="Terry A.Y."/>
            <person name="Boore J.L."/>
            <person name="Simakov O."/>
            <person name="Marletaz F."/>
            <person name="Cho S.-J."/>
            <person name="Edsinger-Gonzales E."/>
            <person name="Havlak P."/>
            <person name="Kuo D.-H."/>
            <person name="Larsson T."/>
            <person name="Lv J."/>
            <person name="Arendt D."/>
            <person name="Savage R."/>
            <person name="Osoegawa K."/>
            <person name="de Jong P."/>
            <person name="Lindberg D.R."/>
            <person name="Seaver E.C."/>
            <person name="Weisblat D.A."/>
            <person name="Putnam N.H."/>
            <person name="Grigoriev I.V."/>
            <person name="Rokhsar D.S."/>
        </authorList>
    </citation>
    <scope>NUCLEOTIDE SEQUENCE</scope>
</reference>
<dbReference type="HOGENOM" id="CLU_407845_0_0_1"/>
<dbReference type="AlphaFoldDB" id="T1FVR9"/>
<gene>
    <name evidence="2" type="primary">20212915</name>
    <name evidence="1" type="ORF">HELRODRAFT_194167</name>
</gene>
<reference evidence="2" key="3">
    <citation type="submission" date="2015-06" db="UniProtKB">
        <authorList>
            <consortium name="EnsemblMetazoa"/>
        </authorList>
    </citation>
    <scope>IDENTIFICATION</scope>
</reference>
<evidence type="ECO:0000313" key="2">
    <source>
        <dbReference type="EnsemblMetazoa" id="HelroP194167"/>
    </source>
</evidence>
<evidence type="ECO:0000313" key="1">
    <source>
        <dbReference type="EMBL" id="ESN93259.1"/>
    </source>
</evidence>
<dbReference type="Proteomes" id="UP000015101">
    <property type="component" value="Unassembled WGS sequence"/>
</dbReference>
<protein>
    <submittedName>
        <fullName evidence="1 2">Uncharacterized protein</fullName>
    </submittedName>
</protein>
<dbReference type="EnsemblMetazoa" id="HelroT194167">
    <property type="protein sequence ID" value="HelroP194167"/>
    <property type="gene ID" value="HelroG194167"/>
</dbReference>
<dbReference type="PANTHER" id="PTHR28633:SF1">
    <property type="entry name" value="BLOC-2 COMPLEX MEMBER HPS3"/>
    <property type="match status" value="1"/>
</dbReference>
<proteinExistence type="predicted"/>
<reference evidence="1 3" key="2">
    <citation type="journal article" date="2013" name="Nature">
        <title>Insights into bilaterian evolution from three spiralian genomes.</title>
        <authorList>
            <person name="Simakov O."/>
            <person name="Marletaz F."/>
            <person name="Cho S.J."/>
            <person name="Edsinger-Gonzales E."/>
            <person name="Havlak P."/>
            <person name="Hellsten U."/>
            <person name="Kuo D.H."/>
            <person name="Larsson T."/>
            <person name="Lv J."/>
            <person name="Arendt D."/>
            <person name="Savage R."/>
            <person name="Osoegawa K."/>
            <person name="de Jong P."/>
            <person name="Grimwood J."/>
            <person name="Chapman J.A."/>
            <person name="Shapiro H."/>
            <person name="Aerts A."/>
            <person name="Otillar R.P."/>
            <person name="Terry A.Y."/>
            <person name="Boore J.L."/>
            <person name="Grigoriev I.V."/>
            <person name="Lindberg D.R."/>
            <person name="Seaver E.C."/>
            <person name="Weisblat D.A."/>
            <person name="Putnam N.H."/>
            <person name="Rokhsar D.S."/>
        </authorList>
    </citation>
    <scope>NUCLEOTIDE SEQUENCE</scope>
</reference>
<dbReference type="PANTHER" id="PTHR28633">
    <property type="entry name" value="HERMANSKY-PUDLAK SYNDROME 3 PROTEIN"/>
    <property type="match status" value="1"/>
</dbReference>
<keyword evidence="3" id="KW-1185">Reference proteome</keyword>
<dbReference type="InterPro" id="IPR017216">
    <property type="entry name" value="HPS3"/>
</dbReference>
<name>T1FVR9_HELRO</name>
<dbReference type="CTD" id="20212915"/>
<dbReference type="EMBL" id="KB097628">
    <property type="protein sequence ID" value="ESN93259.1"/>
    <property type="molecule type" value="Genomic_DNA"/>
</dbReference>